<organism evidence="3 4">
    <name type="scientific">Ancylostoma ceylanicum</name>
    <dbReference type="NCBI Taxonomy" id="53326"/>
    <lineage>
        <taxon>Eukaryota</taxon>
        <taxon>Metazoa</taxon>
        <taxon>Ecdysozoa</taxon>
        <taxon>Nematoda</taxon>
        <taxon>Chromadorea</taxon>
        <taxon>Rhabditida</taxon>
        <taxon>Rhabditina</taxon>
        <taxon>Rhabditomorpha</taxon>
        <taxon>Strongyloidea</taxon>
        <taxon>Ancylostomatidae</taxon>
        <taxon>Ancylostomatinae</taxon>
        <taxon>Ancylostoma</taxon>
    </lineage>
</organism>
<feature type="transmembrane region" description="Helical" evidence="1">
    <location>
        <begin position="56"/>
        <end position="74"/>
    </location>
</feature>
<evidence type="ECO:0000256" key="2">
    <source>
        <dbReference type="SAM" id="SignalP"/>
    </source>
</evidence>
<evidence type="ECO:0000313" key="4">
    <source>
        <dbReference type="Proteomes" id="UP000024635"/>
    </source>
</evidence>
<dbReference type="Proteomes" id="UP000024635">
    <property type="component" value="Unassembled WGS sequence"/>
</dbReference>
<gene>
    <name evidence="3" type="primary">Acey_s0006.g2838</name>
    <name evidence="3" type="ORF">Y032_0006g2838</name>
</gene>
<protein>
    <submittedName>
        <fullName evidence="3">Uncharacterized protein</fullName>
    </submittedName>
</protein>
<reference evidence="4" key="1">
    <citation type="journal article" date="2015" name="Nat. Genet.">
        <title>The genome and transcriptome of the zoonotic hookworm Ancylostoma ceylanicum identify infection-specific gene families.</title>
        <authorList>
            <person name="Schwarz E.M."/>
            <person name="Hu Y."/>
            <person name="Antoshechkin I."/>
            <person name="Miller M.M."/>
            <person name="Sternberg P.W."/>
            <person name="Aroian R.V."/>
        </authorList>
    </citation>
    <scope>NUCLEOTIDE SEQUENCE</scope>
    <source>
        <strain evidence="4">HY135</strain>
    </source>
</reference>
<keyword evidence="1" id="KW-0472">Membrane</keyword>
<feature type="chain" id="PRO_5001490946" evidence="2">
    <location>
        <begin position="19"/>
        <end position="75"/>
    </location>
</feature>
<evidence type="ECO:0000313" key="3">
    <source>
        <dbReference type="EMBL" id="EYC29206.1"/>
    </source>
</evidence>
<keyword evidence="2" id="KW-0732">Signal</keyword>
<proteinExistence type="predicted"/>
<feature type="signal peptide" evidence="2">
    <location>
        <begin position="1"/>
        <end position="18"/>
    </location>
</feature>
<comment type="caution">
    <text evidence="3">The sequence shown here is derived from an EMBL/GenBank/DDBJ whole genome shotgun (WGS) entry which is preliminary data.</text>
</comment>
<dbReference type="EMBL" id="JARK01001342">
    <property type="protein sequence ID" value="EYC29206.1"/>
    <property type="molecule type" value="Genomic_DNA"/>
</dbReference>
<keyword evidence="1" id="KW-1133">Transmembrane helix</keyword>
<keyword evidence="4" id="KW-1185">Reference proteome</keyword>
<sequence length="75" mass="8334">MSQTVLVFFIGFVAIVSAHPPFGRVSSLNFLCYVGREVKTHIAAQEETLVHLPLNHSVELLSVFALFFIFIATLV</sequence>
<name>A0A016VPG0_9BILA</name>
<accession>A0A016VPG0</accession>
<dbReference type="AlphaFoldDB" id="A0A016VPG0"/>
<keyword evidence="1" id="KW-0812">Transmembrane</keyword>
<evidence type="ECO:0000256" key="1">
    <source>
        <dbReference type="SAM" id="Phobius"/>
    </source>
</evidence>